<keyword evidence="8" id="KW-1185">Reference proteome</keyword>
<feature type="domain" description="Nitroreductase" evidence="6">
    <location>
        <begin position="103"/>
        <end position="157"/>
    </location>
</feature>
<dbReference type="RefSeq" id="WP_156683833.1">
    <property type="nucleotide sequence ID" value="NZ_CABWIB010000001.1"/>
</dbReference>
<dbReference type="Pfam" id="PF00881">
    <property type="entry name" value="Nitroreductase"/>
    <property type="match status" value="2"/>
</dbReference>
<keyword evidence="2 5" id="KW-0285">Flavoprotein</keyword>
<evidence type="ECO:0000256" key="1">
    <source>
        <dbReference type="ARBA" id="ARBA00008366"/>
    </source>
</evidence>
<keyword evidence="3 5" id="KW-0288">FMN</keyword>
<dbReference type="PANTHER" id="PTHR43425:SF2">
    <property type="entry name" value="OXYGEN-INSENSITIVE NADPH NITROREDUCTASE"/>
    <property type="match status" value="1"/>
</dbReference>
<feature type="domain" description="Nitroreductase" evidence="6">
    <location>
        <begin position="7"/>
        <end position="65"/>
    </location>
</feature>
<evidence type="ECO:0000256" key="4">
    <source>
        <dbReference type="ARBA" id="ARBA00023002"/>
    </source>
</evidence>
<sequence>MVLELLEKRSSVRKFTETKISNEIKEKLEKAFILSPTAQGMQSCSVIEITSKEMKEKLSEIAGQAYIRDVSLIYIFIVDHYKYMSIKDEKIKSLGINYLISGHIDAVIAAHSMYLTAEDLGLSGFYSTFIVKDTNKIVNLLKLPKFTYPVMGLCLGYKNEEPMKKPRLDKKYRIFSNHYKIYENYEEEFKDYDEKLNEYIDLRNPSKTIGKFTDIIKSQKIFKDNKEEIRKQGFEI</sequence>
<dbReference type="GO" id="GO:0016491">
    <property type="term" value="F:oxidoreductase activity"/>
    <property type="evidence" value="ECO:0007669"/>
    <property type="project" value="UniProtKB-UniRule"/>
</dbReference>
<dbReference type="PANTHER" id="PTHR43425">
    <property type="entry name" value="OXYGEN-INSENSITIVE NADPH NITROREDUCTASE"/>
    <property type="match status" value="1"/>
</dbReference>
<evidence type="ECO:0000259" key="6">
    <source>
        <dbReference type="Pfam" id="PF00881"/>
    </source>
</evidence>
<evidence type="ECO:0000256" key="5">
    <source>
        <dbReference type="PIRNR" id="PIRNR005426"/>
    </source>
</evidence>
<organism evidence="7 8">
    <name type="scientific">Oceanivirga miroungae</name>
    <dbReference type="NCBI Taxonomy" id="1130046"/>
    <lineage>
        <taxon>Bacteria</taxon>
        <taxon>Fusobacteriati</taxon>
        <taxon>Fusobacteriota</taxon>
        <taxon>Fusobacteriia</taxon>
        <taxon>Fusobacteriales</taxon>
        <taxon>Leptotrichiaceae</taxon>
        <taxon>Oceanivirga</taxon>
    </lineage>
</organism>
<dbReference type="Proteomes" id="UP000419017">
    <property type="component" value="Unassembled WGS sequence"/>
</dbReference>
<comment type="similarity">
    <text evidence="1 5">Belongs to the flavin oxidoreductase frp family.</text>
</comment>
<accession>A0A6I8ME68</accession>
<evidence type="ECO:0000313" key="8">
    <source>
        <dbReference type="Proteomes" id="UP000419017"/>
    </source>
</evidence>
<keyword evidence="4 5" id="KW-0560">Oxidoreductase</keyword>
<evidence type="ECO:0000256" key="2">
    <source>
        <dbReference type="ARBA" id="ARBA00022630"/>
    </source>
</evidence>
<dbReference type="PIRSF" id="PIRSF005426">
    <property type="entry name" value="Frp"/>
    <property type="match status" value="1"/>
</dbReference>
<protein>
    <submittedName>
        <fullName evidence="7">Nitroreductase</fullName>
    </submittedName>
</protein>
<proteinExistence type="inferred from homology"/>
<gene>
    <name evidence="7" type="ORF">OMES3154_01156</name>
</gene>
<dbReference type="InterPro" id="IPR016446">
    <property type="entry name" value="Flavin_OxRdtase_Frp"/>
</dbReference>
<name>A0A6I8ME68_9FUSO</name>
<evidence type="ECO:0000313" key="7">
    <source>
        <dbReference type="EMBL" id="VWL85871.1"/>
    </source>
</evidence>
<dbReference type="SUPFAM" id="SSF55469">
    <property type="entry name" value="FMN-dependent nitroreductase-like"/>
    <property type="match status" value="1"/>
</dbReference>
<reference evidence="7 8" key="1">
    <citation type="submission" date="2019-10" db="EMBL/GenBank/DDBJ databases">
        <authorList>
            <person name="Blom J."/>
        </authorList>
    </citation>
    <scope>NUCLEOTIDE SEQUENCE [LARGE SCALE GENOMIC DNA]</scope>
    <source>
        <strain evidence="7 8">ES3154-GLU</strain>
    </source>
</reference>
<keyword evidence="5" id="KW-0521">NADP</keyword>
<dbReference type="InterPro" id="IPR029479">
    <property type="entry name" value="Nitroreductase"/>
</dbReference>
<dbReference type="Gene3D" id="3.40.109.10">
    <property type="entry name" value="NADH Oxidase"/>
    <property type="match status" value="1"/>
</dbReference>
<dbReference type="InterPro" id="IPR000415">
    <property type="entry name" value="Nitroreductase-like"/>
</dbReference>
<dbReference type="EMBL" id="CABWIB010000001">
    <property type="protein sequence ID" value="VWL85871.1"/>
    <property type="molecule type" value="Genomic_DNA"/>
</dbReference>
<dbReference type="AlphaFoldDB" id="A0A6I8ME68"/>
<evidence type="ECO:0000256" key="3">
    <source>
        <dbReference type="ARBA" id="ARBA00022643"/>
    </source>
</evidence>